<evidence type="ECO:0000313" key="2">
    <source>
        <dbReference type="EMBL" id="KAF4982040.1"/>
    </source>
</evidence>
<feature type="region of interest" description="Disordered" evidence="1">
    <location>
        <begin position="24"/>
        <end position="286"/>
    </location>
</feature>
<organism evidence="2 3">
    <name type="scientific">Fusarium zealandicum</name>
    <dbReference type="NCBI Taxonomy" id="1053134"/>
    <lineage>
        <taxon>Eukaryota</taxon>
        <taxon>Fungi</taxon>
        <taxon>Dikarya</taxon>
        <taxon>Ascomycota</taxon>
        <taxon>Pezizomycotina</taxon>
        <taxon>Sordariomycetes</taxon>
        <taxon>Hypocreomycetidae</taxon>
        <taxon>Hypocreales</taxon>
        <taxon>Nectriaceae</taxon>
        <taxon>Fusarium</taxon>
        <taxon>Fusarium staphyleae species complex</taxon>
    </lineage>
</organism>
<sequence length="286" mass="31533">MYSSFGGPAGGFGVHGYSYGALAAAADSSSHSREPSTSRRSSVPHPSHPPSIRSRHKNSTDEHHSGTGMTSCAHTRDSSYVGGTSSGNEDGLRSYRKNSSEIRRSVEVDHSSNEQRSHSRHAHHTHHAHHPHQHRPHHSHQRGATQPKAENLRQQSAEKPSKGPVHEETNKKVVIVKSKKKDSNSVIWRRISQGMGLGKPKEDDEPEPEVSPPAEAKTGQKSKWKWWGKKKEPSDDLEKGHGHQKPKAITTSGIKESRMKPRPGERSSAHQLPPAASLKQIFESDT</sequence>
<dbReference type="EMBL" id="JABEYC010000137">
    <property type="protein sequence ID" value="KAF4982040.1"/>
    <property type="molecule type" value="Genomic_DNA"/>
</dbReference>
<protein>
    <submittedName>
        <fullName evidence="2">Uncharacterized protein</fullName>
    </submittedName>
</protein>
<accession>A0A8H4UR69</accession>
<name>A0A8H4UR69_9HYPO</name>
<dbReference type="AlphaFoldDB" id="A0A8H4UR69"/>
<feature type="compositionally biased region" description="Basic and acidic residues" evidence="1">
    <location>
        <begin position="159"/>
        <end position="171"/>
    </location>
</feature>
<feature type="compositionally biased region" description="Basic and acidic residues" evidence="1">
    <location>
        <begin position="255"/>
        <end position="268"/>
    </location>
</feature>
<evidence type="ECO:0000256" key="1">
    <source>
        <dbReference type="SAM" id="MobiDB-lite"/>
    </source>
</evidence>
<gene>
    <name evidence="2" type="ORF">FZEAL_2290</name>
</gene>
<proteinExistence type="predicted"/>
<reference evidence="2" key="2">
    <citation type="submission" date="2020-05" db="EMBL/GenBank/DDBJ databases">
        <authorList>
            <person name="Kim H.-S."/>
            <person name="Proctor R.H."/>
            <person name="Brown D.W."/>
        </authorList>
    </citation>
    <scope>NUCLEOTIDE SEQUENCE</scope>
    <source>
        <strain evidence="2">NRRL 22465</strain>
    </source>
</reference>
<feature type="compositionally biased region" description="Basic and acidic residues" evidence="1">
    <location>
        <begin position="229"/>
        <end position="241"/>
    </location>
</feature>
<evidence type="ECO:0000313" key="3">
    <source>
        <dbReference type="Proteomes" id="UP000635477"/>
    </source>
</evidence>
<reference evidence="2" key="1">
    <citation type="journal article" date="2020" name="BMC Genomics">
        <title>Correction to: Identification and distribution of gene clusters required for synthesis of sphingolipid metabolism inhibitors in diverse species of the filamentous fungus Fusarium.</title>
        <authorList>
            <person name="Kim H.S."/>
            <person name="Lohmar J.M."/>
            <person name="Busman M."/>
            <person name="Brown D.W."/>
            <person name="Naumann T.A."/>
            <person name="Divon H.H."/>
            <person name="Lysoe E."/>
            <person name="Uhlig S."/>
            <person name="Proctor R.H."/>
        </authorList>
    </citation>
    <scope>NUCLEOTIDE SEQUENCE</scope>
    <source>
        <strain evidence="2">NRRL 22465</strain>
    </source>
</reference>
<feature type="compositionally biased region" description="Basic residues" evidence="1">
    <location>
        <begin position="118"/>
        <end position="141"/>
    </location>
</feature>
<comment type="caution">
    <text evidence="2">The sequence shown here is derived from an EMBL/GenBank/DDBJ whole genome shotgun (WGS) entry which is preliminary data.</text>
</comment>
<feature type="compositionally biased region" description="Basic and acidic residues" evidence="1">
    <location>
        <begin position="90"/>
        <end position="117"/>
    </location>
</feature>
<keyword evidence="3" id="KW-1185">Reference proteome</keyword>
<dbReference type="Proteomes" id="UP000635477">
    <property type="component" value="Unassembled WGS sequence"/>
</dbReference>